<dbReference type="EMBL" id="CP002116">
    <property type="protein sequence ID" value="ADK83273.1"/>
    <property type="molecule type" value="Genomic_DNA"/>
</dbReference>
<evidence type="ECO:0000313" key="5">
    <source>
        <dbReference type="EMBL" id="ADK83273.1"/>
    </source>
</evidence>
<dbReference type="SUPFAM" id="SSF46785">
    <property type="entry name" value="Winged helix' DNA-binding domain"/>
    <property type="match status" value="1"/>
</dbReference>
<dbReference type="InterPro" id="IPR036388">
    <property type="entry name" value="WH-like_DNA-bd_sf"/>
</dbReference>
<dbReference type="eggNOG" id="COG1733">
    <property type="taxonomic scope" value="Bacteria"/>
</dbReference>
<evidence type="ECO:0000256" key="3">
    <source>
        <dbReference type="ARBA" id="ARBA00023163"/>
    </source>
</evidence>
<evidence type="ECO:0000256" key="2">
    <source>
        <dbReference type="ARBA" id="ARBA00023125"/>
    </source>
</evidence>
<proteinExistence type="predicted"/>
<keyword evidence="3" id="KW-0804">Transcription</keyword>
<dbReference type="AlphaFoldDB" id="E1R9V4"/>
<evidence type="ECO:0000256" key="1">
    <source>
        <dbReference type="ARBA" id="ARBA00023015"/>
    </source>
</evidence>
<organism evidence="5 6">
    <name type="scientific">Sediminispirochaeta smaragdinae (strain DSM 11293 / JCM 15392 / SEBR 4228)</name>
    <name type="common">Spirochaeta smaragdinae</name>
    <dbReference type="NCBI Taxonomy" id="573413"/>
    <lineage>
        <taxon>Bacteria</taxon>
        <taxon>Pseudomonadati</taxon>
        <taxon>Spirochaetota</taxon>
        <taxon>Spirochaetia</taxon>
        <taxon>Spirochaetales</taxon>
        <taxon>Spirochaetaceae</taxon>
        <taxon>Sediminispirochaeta</taxon>
    </lineage>
</organism>
<feature type="domain" description="HTH hxlR-type" evidence="4">
    <location>
        <begin position="22"/>
        <end position="121"/>
    </location>
</feature>
<evidence type="ECO:0000313" key="6">
    <source>
        <dbReference type="Proteomes" id="UP000002318"/>
    </source>
</evidence>
<dbReference type="PANTHER" id="PTHR33204:SF29">
    <property type="entry name" value="TRANSCRIPTIONAL REGULATOR"/>
    <property type="match status" value="1"/>
</dbReference>
<dbReference type="KEGG" id="ssm:Spirs_4198"/>
<keyword evidence="6" id="KW-1185">Reference proteome</keyword>
<dbReference type="PROSITE" id="PS51118">
    <property type="entry name" value="HTH_HXLR"/>
    <property type="match status" value="1"/>
</dbReference>
<dbReference type="Proteomes" id="UP000002318">
    <property type="component" value="Chromosome"/>
</dbReference>
<protein>
    <submittedName>
        <fullName evidence="5">Transcriptional regulator, HxlR family</fullName>
    </submittedName>
</protein>
<sequence>MTYDEFLQAVKTNTLPEISREHPVTQALVMLQGKWKNHILYELLCHGRMRFGEIKKLVPEITNTMLAATLRELESYGLIHRIQYNEIPPHVEYYLTDKGKDLMPVYYEIFKWAYMHLNDSHAKEPGNT</sequence>
<dbReference type="Pfam" id="PF01638">
    <property type="entry name" value="HxlR"/>
    <property type="match status" value="1"/>
</dbReference>
<dbReference type="HOGENOM" id="CLU_111585_5_2_12"/>
<keyword evidence="1" id="KW-0805">Transcription regulation</keyword>
<keyword evidence="2" id="KW-0238">DNA-binding</keyword>
<dbReference type="RefSeq" id="WP_013256729.1">
    <property type="nucleotide sequence ID" value="NC_014364.1"/>
</dbReference>
<dbReference type="InterPro" id="IPR002577">
    <property type="entry name" value="HTH_HxlR"/>
</dbReference>
<dbReference type="OrthoDB" id="9791143at2"/>
<dbReference type="Gene3D" id="1.10.10.10">
    <property type="entry name" value="Winged helix-like DNA-binding domain superfamily/Winged helix DNA-binding domain"/>
    <property type="match status" value="1"/>
</dbReference>
<dbReference type="InterPro" id="IPR036390">
    <property type="entry name" value="WH_DNA-bd_sf"/>
</dbReference>
<reference evidence="5 6" key="1">
    <citation type="journal article" date="2010" name="Stand. Genomic Sci.">
        <title>Complete genome sequence of Spirochaeta smaragdinae type strain (SEBR 4228).</title>
        <authorList>
            <person name="Mavromatis K."/>
            <person name="Yasawong M."/>
            <person name="Chertkov O."/>
            <person name="Lapidus A."/>
            <person name="Lucas S."/>
            <person name="Nolan M."/>
            <person name="Del Rio T.G."/>
            <person name="Tice H."/>
            <person name="Cheng J.F."/>
            <person name="Pitluck S."/>
            <person name="Liolios K."/>
            <person name="Ivanova N."/>
            <person name="Tapia R."/>
            <person name="Han C."/>
            <person name="Bruce D."/>
            <person name="Goodwin L."/>
            <person name="Pati A."/>
            <person name="Chen A."/>
            <person name="Palaniappan K."/>
            <person name="Land M."/>
            <person name="Hauser L."/>
            <person name="Chang Y.J."/>
            <person name="Jeffries C.D."/>
            <person name="Detter J.C."/>
            <person name="Rohde M."/>
            <person name="Brambilla E."/>
            <person name="Spring S."/>
            <person name="Goker M."/>
            <person name="Sikorski J."/>
            <person name="Woyke T."/>
            <person name="Bristow J."/>
            <person name="Eisen J.A."/>
            <person name="Markowitz V."/>
            <person name="Hugenholtz P."/>
            <person name="Klenk H.P."/>
            <person name="Kyrpides N.C."/>
        </authorList>
    </citation>
    <scope>NUCLEOTIDE SEQUENCE [LARGE SCALE GENOMIC DNA]</scope>
    <source>
        <strain evidence="6">DSM 11293 / JCM 15392 / SEBR 4228</strain>
    </source>
</reference>
<name>E1R9V4_SEDSS</name>
<dbReference type="STRING" id="573413.Spirs_4198"/>
<evidence type="ECO:0000259" key="4">
    <source>
        <dbReference type="PROSITE" id="PS51118"/>
    </source>
</evidence>
<gene>
    <name evidence="5" type="ordered locus">Spirs_4198</name>
</gene>
<dbReference type="GO" id="GO:0003677">
    <property type="term" value="F:DNA binding"/>
    <property type="evidence" value="ECO:0007669"/>
    <property type="project" value="UniProtKB-KW"/>
</dbReference>
<accession>E1R9V4</accession>
<dbReference type="PANTHER" id="PTHR33204">
    <property type="entry name" value="TRANSCRIPTIONAL REGULATOR, MARR FAMILY"/>
    <property type="match status" value="1"/>
</dbReference>